<dbReference type="STRING" id="77020.A0A0M9VN38"/>
<feature type="region of interest" description="Disordered" evidence="1">
    <location>
        <begin position="166"/>
        <end position="196"/>
    </location>
</feature>
<evidence type="ECO:0000256" key="1">
    <source>
        <dbReference type="SAM" id="MobiDB-lite"/>
    </source>
</evidence>
<dbReference type="SUPFAM" id="SSF48576">
    <property type="entry name" value="Terpenoid synthases"/>
    <property type="match status" value="2"/>
</dbReference>
<dbReference type="AlphaFoldDB" id="A0A0M9VN38"/>
<evidence type="ECO:0000313" key="3">
    <source>
        <dbReference type="Proteomes" id="UP000037751"/>
    </source>
</evidence>
<accession>A0A0M9VN38</accession>
<dbReference type="Gene3D" id="1.10.600.10">
    <property type="entry name" value="Farnesyl Diphosphate Synthase"/>
    <property type="match status" value="1"/>
</dbReference>
<comment type="caution">
    <text evidence="2">The sequence shown here is derived from an EMBL/GenBank/DDBJ whole genome shotgun (WGS) entry which is preliminary data.</text>
</comment>
<dbReference type="Pfam" id="PF00494">
    <property type="entry name" value="SQS_PSY"/>
    <property type="match status" value="2"/>
</dbReference>
<dbReference type="RefSeq" id="XP_017990575.1">
    <property type="nucleotide sequence ID" value="XM_018135099.1"/>
</dbReference>
<keyword evidence="3" id="KW-1185">Reference proteome</keyword>
<sequence length="312" mass="35221">MVRERDYPAYLTHVAYPRALQPHFFALRAFHIELASLKDVVSNELVGRVRMQWWRDAIEGIYQNRVPKHPIVQGLHAAIFDPVVMKQGSLVKEHFLSIIDAREADLADPLSPPTLAELEQYAESTSSRMLYLLLNLLGVSNGAVDELFSHLGKAMGLSILVAGLPHHTHPAPRPRTGGGGAPGMPGSRYAPQADGVPRTPTLPLPLEYLMDEGVVQEDVFRNGIHAKGLRDAIFHTATRANDYLITARTQLRNEFSDRVPDRIVGPTLLTVHISQFLKKLEALDFNPYDTAFQRKDWLLPWYMWLAARRHRF</sequence>
<dbReference type="EMBL" id="LGAV01000008">
    <property type="protein sequence ID" value="KOS12943.1"/>
    <property type="molecule type" value="Genomic_DNA"/>
</dbReference>
<gene>
    <name evidence="2" type="ORF">Malapachy_0583</name>
</gene>
<evidence type="ECO:0000313" key="2">
    <source>
        <dbReference type="EMBL" id="KOS12943.1"/>
    </source>
</evidence>
<proteinExistence type="predicted"/>
<dbReference type="GeneID" id="28726974"/>
<dbReference type="VEuPathDB" id="FungiDB:Malapachy_0583"/>
<organism evidence="2 3">
    <name type="scientific">Malassezia pachydermatis</name>
    <dbReference type="NCBI Taxonomy" id="77020"/>
    <lineage>
        <taxon>Eukaryota</taxon>
        <taxon>Fungi</taxon>
        <taxon>Dikarya</taxon>
        <taxon>Basidiomycota</taxon>
        <taxon>Ustilaginomycotina</taxon>
        <taxon>Malasseziomycetes</taxon>
        <taxon>Malasseziales</taxon>
        <taxon>Malasseziaceae</taxon>
        <taxon>Malassezia</taxon>
    </lineage>
</organism>
<reference evidence="2 3" key="1">
    <citation type="submission" date="2015-07" db="EMBL/GenBank/DDBJ databases">
        <title>Draft Genome Sequence of Malassezia furfur CBS1878 and Malassezia pachydermatis CBS1879.</title>
        <authorList>
            <person name="Triana S."/>
            <person name="Ohm R."/>
            <person name="Gonzalez A."/>
            <person name="DeCock H."/>
            <person name="Restrepo S."/>
            <person name="Celis A."/>
        </authorList>
    </citation>
    <scope>NUCLEOTIDE SEQUENCE [LARGE SCALE GENOMIC DNA]</scope>
    <source>
        <strain evidence="2 3">CBS 1879</strain>
    </source>
</reference>
<dbReference type="InterPro" id="IPR008949">
    <property type="entry name" value="Isoprenoid_synthase_dom_sf"/>
</dbReference>
<dbReference type="Proteomes" id="UP000037751">
    <property type="component" value="Unassembled WGS sequence"/>
</dbReference>
<dbReference type="OrthoDB" id="10252354at2759"/>
<name>A0A0M9VN38_9BASI</name>
<protein>
    <submittedName>
        <fullName evidence="2">Phytoene squalene synthetase</fullName>
    </submittedName>
</protein>
<dbReference type="InterPro" id="IPR002060">
    <property type="entry name" value="Squ/phyt_synthse"/>
</dbReference>